<reference evidence="3 4" key="1">
    <citation type="submission" date="2024-09" db="EMBL/GenBank/DDBJ databases">
        <authorList>
            <person name="Sun Q."/>
            <person name="Mori K."/>
        </authorList>
    </citation>
    <scope>NUCLEOTIDE SEQUENCE [LARGE SCALE GENOMIC DNA]</scope>
    <source>
        <strain evidence="3 4">CCM 7765</strain>
    </source>
</reference>
<gene>
    <name evidence="3" type="ORF">ACFFI0_13925</name>
</gene>
<accession>A0ABV6HKK3</accession>
<protein>
    <submittedName>
        <fullName evidence="3">Glycosyltransferase</fullName>
    </submittedName>
</protein>
<comment type="similarity">
    <text evidence="2">Belongs to the UDP-glycosyltransferase family.</text>
</comment>
<dbReference type="Gene3D" id="3.40.50.2000">
    <property type="entry name" value="Glycogen Phosphorylase B"/>
    <property type="match status" value="2"/>
</dbReference>
<dbReference type="CDD" id="cd03784">
    <property type="entry name" value="GT1_Gtf-like"/>
    <property type="match status" value="1"/>
</dbReference>
<dbReference type="SUPFAM" id="SSF53756">
    <property type="entry name" value="UDP-Glycosyltransferase/glycogen phosphorylase"/>
    <property type="match status" value="1"/>
</dbReference>
<comment type="caution">
    <text evidence="3">The sequence shown here is derived from an EMBL/GenBank/DDBJ whole genome shotgun (WGS) entry which is preliminary data.</text>
</comment>
<dbReference type="RefSeq" id="WP_130855963.1">
    <property type="nucleotide sequence ID" value="NZ_JBHLWO010000002.1"/>
</dbReference>
<dbReference type="Proteomes" id="UP001589774">
    <property type="component" value="Unassembled WGS sequence"/>
</dbReference>
<dbReference type="InterPro" id="IPR050426">
    <property type="entry name" value="Glycosyltransferase_28"/>
</dbReference>
<evidence type="ECO:0000256" key="1">
    <source>
        <dbReference type="ARBA" id="ARBA00022679"/>
    </source>
</evidence>
<organism evidence="3 4">
    <name type="scientific">Olivibacter oleidegradans</name>
    <dbReference type="NCBI Taxonomy" id="760123"/>
    <lineage>
        <taxon>Bacteria</taxon>
        <taxon>Pseudomonadati</taxon>
        <taxon>Bacteroidota</taxon>
        <taxon>Sphingobacteriia</taxon>
        <taxon>Sphingobacteriales</taxon>
        <taxon>Sphingobacteriaceae</taxon>
        <taxon>Olivibacter</taxon>
    </lineage>
</organism>
<dbReference type="EMBL" id="JBHLWO010000002">
    <property type="protein sequence ID" value="MFC0319413.1"/>
    <property type="molecule type" value="Genomic_DNA"/>
</dbReference>
<dbReference type="InterPro" id="IPR035595">
    <property type="entry name" value="UDP_glycos_trans_CS"/>
</dbReference>
<name>A0ABV6HKK3_9SPHI</name>
<dbReference type="PANTHER" id="PTHR48050:SF13">
    <property type="entry name" value="STEROL 3-BETA-GLUCOSYLTRANSFERASE UGT80A2"/>
    <property type="match status" value="1"/>
</dbReference>
<dbReference type="PANTHER" id="PTHR48050">
    <property type="entry name" value="STEROL 3-BETA-GLUCOSYLTRANSFERASE"/>
    <property type="match status" value="1"/>
</dbReference>
<evidence type="ECO:0000256" key="2">
    <source>
        <dbReference type="RuleBase" id="RU003718"/>
    </source>
</evidence>
<keyword evidence="2" id="KW-0328">Glycosyltransferase</keyword>
<keyword evidence="1 2" id="KW-0808">Transferase</keyword>
<proteinExistence type="inferred from homology"/>
<dbReference type="Pfam" id="PF00201">
    <property type="entry name" value="UDPGT"/>
    <property type="match status" value="1"/>
</dbReference>
<keyword evidence="4" id="KW-1185">Reference proteome</keyword>
<evidence type="ECO:0000313" key="3">
    <source>
        <dbReference type="EMBL" id="MFC0319413.1"/>
    </source>
</evidence>
<evidence type="ECO:0000313" key="4">
    <source>
        <dbReference type="Proteomes" id="UP001589774"/>
    </source>
</evidence>
<dbReference type="InterPro" id="IPR002213">
    <property type="entry name" value="UDP_glucos_trans"/>
</dbReference>
<sequence length="398" mass="44963">MSKFLFVVPPFFGHVSPTLSVGASLLKRGHEVRWVSLVNIKAEQVPEGGVFTVPAIYWDKHGEEIERILIMQDQGPLLSGVETWKLALEDTYIPFCKIMYQGLNDVISTFKPDVVVSDCITFAGGICAYQHGIPYVTTTPVPPDLGANAMNSPKIWEWQQNLMFSLQRELGVERNELIFHSRKLNLVFTSQYFASITKPEPHMRFVGPVAGRPNKVAFDWDRLEKSRGPKVFVSLGTLLEDIRKEFFLKVIEAFRDEPLTIVAATKPEIIEDWPENFIVQGFVPQSEVMKKMDLVICHGGFNTVNDAILNELPLLITPIAYDHFHTADLVEKAGCGKKIRYKRMRIADLRNAVWELIEQPDYKKQAGHVKQTFLAAGSNDSAVILLEQTAQAEDLIYS</sequence>
<dbReference type="PROSITE" id="PS00375">
    <property type="entry name" value="UDPGT"/>
    <property type="match status" value="1"/>
</dbReference>